<dbReference type="AlphaFoldDB" id="A0A1H8HJB6"/>
<reference evidence="2 3" key="1">
    <citation type="submission" date="2016-10" db="EMBL/GenBank/DDBJ databases">
        <authorList>
            <person name="de Groot N.N."/>
        </authorList>
    </citation>
    <scope>NUCLEOTIDE SEQUENCE [LARGE SCALE GENOMIC DNA]</scope>
    <source>
        <strain evidence="2 3">DSM 21039</strain>
    </source>
</reference>
<sequence>MKALRAVIIILALCSSGCKQVLKSVEETFKPDSAALSRQVQKQAVADSSAKPVATQQESISIKIETHISTETHTSTSTTHTHAPTRESKKFLTDTTRLKKAEKALRALPQFAGKEIFIYRSVHFYGDGNIMLMLRHPENPKYVDNYTYSDGKWSAPTPAQIFLHDDVDSKLVSLDRISFANAARVARIYNEKAAEVEGAKPLGSVYVSIWDRRMRWFPGTINGARERYDIQFNEDGSLKSFRQE</sequence>
<gene>
    <name evidence="2" type="ORF">SAMN04488505_11179</name>
</gene>
<dbReference type="RefSeq" id="WP_089920135.1">
    <property type="nucleotide sequence ID" value="NZ_FOBB01000011.1"/>
</dbReference>
<organism evidence="2 3">
    <name type="scientific">Chitinophaga rupis</name>
    <dbReference type="NCBI Taxonomy" id="573321"/>
    <lineage>
        <taxon>Bacteria</taxon>
        <taxon>Pseudomonadati</taxon>
        <taxon>Bacteroidota</taxon>
        <taxon>Chitinophagia</taxon>
        <taxon>Chitinophagales</taxon>
        <taxon>Chitinophagaceae</taxon>
        <taxon>Chitinophaga</taxon>
    </lineage>
</organism>
<dbReference type="STRING" id="573321.SAMN04488505_11179"/>
<dbReference type="Proteomes" id="UP000198984">
    <property type="component" value="Unassembled WGS sequence"/>
</dbReference>
<evidence type="ECO:0000256" key="1">
    <source>
        <dbReference type="SAM" id="MobiDB-lite"/>
    </source>
</evidence>
<dbReference type="EMBL" id="FOBB01000011">
    <property type="protein sequence ID" value="SEN56186.1"/>
    <property type="molecule type" value="Genomic_DNA"/>
</dbReference>
<evidence type="ECO:0000313" key="2">
    <source>
        <dbReference type="EMBL" id="SEN56186.1"/>
    </source>
</evidence>
<accession>A0A1H8HJB6</accession>
<evidence type="ECO:0000313" key="3">
    <source>
        <dbReference type="Proteomes" id="UP000198984"/>
    </source>
</evidence>
<dbReference type="OrthoDB" id="660752at2"/>
<name>A0A1H8HJB6_9BACT</name>
<proteinExistence type="predicted"/>
<feature type="compositionally biased region" description="Low complexity" evidence="1">
    <location>
        <begin position="71"/>
        <end position="82"/>
    </location>
</feature>
<feature type="region of interest" description="Disordered" evidence="1">
    <location>
        <begin position="66"/>
        <end position="91"/>
    </location>
</feature>
<keyword evidence="3" id="KW-1185">Reference proteome</keyword>
<protein>
    <submittedName>
        <fullName evidence="2">Uncharacterized protein</fullName>
    </submittedName>
</protein>